<organism evidence="1 2">
    <name type="scientific">Cellulomonas fimi</name>
    <dbReference type="NCBI Taxonomy" id="1708"/>
    <lineage>
        <taxon>Bacteria</taxon>
        <taxon>Bacillati</taxon>
        <taxon>Actinomycetota</taxon>
        <taxon>Actinomycetes</taxon>
        <taxon>Micrococcales</taxon>
        <taxon>Cellulomonadaceae</taxon>
        <taxon>Cellulomonas</taxon>
    </lineage>
</organism>
<dbReference type="RefSeq" id="WP_169324829.1">
    <property type="nucleotide sequence ID" value="NZ_JABCJJ010000012.1"/>
</dbReference>
<accession>A0A7Y0LZU4</accession>
<evidence type="ECO:0000313" key="2">
    <source>
        <dbReference type="Proteomes" id="UP000562124"/>
    </source>
</evidence>
<protein>
    <recommendedName>
        <fullName evidence="3">DNA methylase adenine-specific domain-containing protein</fullName>
    </recommendedName>
</protein>
<name>A0A7Y0LZU4_CELFI</name>
<dbReference type="Proteomes" id="UP000562124">
    <property type="component" value="Unassembled WGS sequence"/>
</dbReference>
<keyword evidence="2" id="KW-1185">Reference proteome</keyword>
<proteinExistence type="predicted"/>
<dbReference type="EMBL" id="JABCJJ010000012">
    <property type="protein sequence ID" value="NMR20458.1"/>
    <property type="molecule type" value="Genomic_DNA"/>
</dbReference>
<comment type="caution">
    <text evidence="1">The sequence shown here is derived from an EMBL/GenBank/DDBJ whole genome shotgun (WGS) entry which is preliminary data.</text>
</comment>
<sequence length="679" mass="71948">MQKTPTRRLLSLPDVAALARVQRPVASMWRSRSAGTSLPFPEPASRADGQDLFDADDVTSWLVATGRGNNPAVREESALFTFVDGLTDLDSAVAFDGLTALLALRAAAGVQLSGRGRIEVLDLADAVDPQDRWLYRELDALGEDLTSLADHADDVADAAYTVPAAFESLKAHRFRRGIREYTDTTFSPAVLELAARIATELIDPDQRSSATVVDPSGGSDLLVTLGARLTDGDGTTAVLPATGTATVRLAGRRLIAHGWGVTEAGADEANRRGPLDSTLLVAQYPSPAFQVDTEDAILDAIDEAVLTMQVEDRAVIIGPARALTNATRTPSITGSRAALLRTDRVRAVVRLPERLWTSRPRQQLALWVLGPAHAGVAIAERWVMVADLSAVRLDDRVLDDLLTDVVAAIGSRETVRSHAFRFGRIMATSALLASSGDLVGSGLPPQHRQRRSAAEMALDVQRLLDVSRGSTTSSEIRLDVAHHEPGPVNVSTLGQLVEAGAARVLPGHRLSPEHVGASGSVRVIGTEEVLGARPLGSRTIDRLTFTAQYPSGRYTEPGDVVFCATPGVGAIVDSDGLSVVLAPARVLRLNRAAHPGLVPDAVARAVRSASARGGWRSWPVRLVPAAQAGALDAALRAVAAARAETERRLAALDELASTLTDGVTTGSLTLNIPRDSDDR</sequence>
<gene>
    <name evidence="1" type="ORF">HIR71_09560</name>
</gene>
<evidence type="ECO:0008006" key="3">
    <source>
        <dbReference type="Google" id="ProtNLM"/>
    </source>
</evidence>
<reference evidence="1 2" key="1">
    <citation type="submission" date="2020-04" db="EMBL/GenBank/DDBJ databases">
        <title>Sequencing and Assembly of C. fimi.</title>
        <authorList>
            <person name="Ramsey A.R."/>
        </authorList>
    </citation>
    <scope>NUCLEOTIDE SEQUENCE [LARGE SCALE GENOMIC DNA]</scope>
    <source>
        <strain evidence="1 2">SB</strain>
    </source>
</reference>
<evidence type="ECO:0000313" key="1">
    <source>
        <dbReference type="EMBL" id="NMR20458.1"/>
    </source>
</evidence>
<dbReference type="AlphaFoldDB" id="A0A7Y0LZU4"/>